<protein>
    <submittedName>
        <fullName evidence="5">Uncharacterized protein</fullName>
    </submittedName>
</protein>
<name>A0A811RY40_9POAL</name>
<dbReference type="GO" id="GO:0005634">
    <property type="term" value="C:nucleus"/>
    <property type="evidence" value="ECO:0007669"/>
    <property type="project" value="UniProtKB-SubCell"/>
</dbReference>
<evidence type="ECO:0000313" key="6">
    <source>
        <dbReference type="Proteomes" id="UP000604825"/>
    </source>
</evidence>
<comment type="subcellular location">
    <subcellularLocation>
        <location evidence="1">Nucleus</location>
    </subcellularLocation>
</comment>
<dbReference type="InterPro" id="IPR031425">
    <property type="entry name" value="NPR1/NH1-interacting"/>
</dbReference>
<proteinExistence type="inferred from homology"/>
<feature type="region of interest" description="Disordered" evidence="4">
    <location>
        <begin position="1"/>
        <end position="20"/>
    </location>
</feature>
<feature type="region of interest" description="Disordered" evidence="4">
    <location>
        <begin position="91"/>
        <end position="172"/>
    </location>
</feature>
<dbReference type="PANTHER" id="PTHR33669:SF4">
    <property type="entry name" value="NRR REPRESSOR HOMOLOG 2"/>
    <property type="match status" value="1"/>
</dbReference>
<dbReference type="PANTHER" id="PTHR33669">
    <property type="entry name" value="PROTEIN NEGATIVE REGULATOR OF RESISTANCE"/>
    <property type="match status" value="1"/>
</dbReference>
<feature type="region of interest" description="Disordered" evidence="4">
    <location>
        <begin position="28"/>
        <end position="74"/>
    </location>
</feature>
<dbReference type="GO" id="GO:0010112">
    <property type="term" value="P:regulation of systemic acquired resistance"/>
    <property type="evidence" value="ECO:0007669"/>
    <property type="project" value="InterPro"/>
</dbReference>
<accession>A0A811RY40</accession>
<feature type="compositionally biased region" description="Low complexity" evidence="4">
    <location>
        <begin position="91"/>
        <end position="100"/>
    </location>
</feature>
<evidence type="ECO:0000256" key="1">
    <source>
        <dbReference type="ARBA" id="ARBA00004123"/>
    </source>
</evidence>
<dbReference type="Pfam" id="PF15699">
    <property type="entry name" value="NPR1_interact"/>
    <property type="match status" value="1"/>
</dbReference>
<reference evidence="5" key="1">
    <citation type="submission" date="2020-10" db="EMBL/GenBank/DDBJ databases">
        <authorList>
            <person name="Han B."/>
            <person name="Lu T."/>
            <person name="Zhao Q."/>
            <person name="Huang X."/>
            <person name="Zhao Y."/>
        </authorList>
    </citation>
    <scope>NUCLEOTIDE SEQUENCE</scope>
</reference>
<gene>
    <name evidence="5" type="ORF">NCGR_LOCUS58108</name>
</gene>
<comment type="caution">
    <text evidence="5">The sequence shown here is derived from an EMBL/GenBank/DDBJ whole genome shotgun (WGS) entry which is preliminary data.</text>
</comment>
<evidence type="ECO:0000256" key="2">
    <source>
        <dbReference type="ARBA" id="ARBA00009937"/>
    </source>
</evidence>
<comment type="similarity">
    <text evidence="2">Belongs to the NPR1-interactor family.</text>
</comment>
<dbReference type="EMBL" id="CAJGYO010000017">
    <property type="protein sequence ID" value="CAD6334010.1"/>
    <property type="molecule type" value="Genomic_DNA"/>
</dbReference>
<feature type="compositionally biased region" description="Low complexity" evidence="4">
    <location>
        <begin position="28"/>
        <end position="57"/>
    </location>
</feature>
<dbReference type="OrthoDB" id="693542at2759"/>
<dbReference type="Proteomes" id="UP000604825">
    <property type="component" value="Unassembled WGS sequence"/>
</dbReference>
<organism evidence="5 6">
    <name type="scientific">Miscanthus lutarioriparius</name>
    <dbReference type="NCBI Taxonomy" id="422564"/>
    <lineage>
        <taxon>Eukaryota</taxon>
        <taxon>Viridiplantae</taxon>
        <taxon>Streptophyta</taxon>
        <taxon>Embryophyta</taxon>
        <taxon>Tracheophyta</taxon>
        <taxon>Spermatophyta</taxon>
        <taxon>Magnoliopsida</taxon>
        <taxon>Liliopsida</taxon>
        <taxon>Poales</taxon>
        <taxon>Poaceae</taxon>
        <taxon>PACMAD clade</taxon>
        <taxon>Panicoideae</taxon>
        <taxon>Andropogonodae</taxon>
        <taxon>Andropogoneae</taxon>
        <taxon>Saccharinae</taxon>
        <taxon>Miscanthus</taxon>
    </lineage>
</organism>
<dbReference type="AlphaFoldDB" id="A0A811RY40"/>
<keyword evidence="3" id="KW-0539">Nucleus</keyword>
<evidence type="ECO:0000313" key="5">
    <source>
        <dbReference type="EMBL" id="CAD6334010.1"/>
    </source>
</evidence>
<keyword evidence="6" id="KW-1185">Reference proteome</keyword>
<evidence type="ECO:0000256" key="3">
    <source>
        <dbReference type="ARBA" id="ARBA00023242"/>
    </source>
</evidence>
<evidence type="ECO:0000256" key="4">
    <source>
        <dbReference type="SAM" id="MobiDB-lite"/>
    </source>
</evidence>
<sequence>MDGAATPKAGSGGKAVLPVPAGIDAGAATSSARGARKATLPAGAADAPAAATASPGGESNGGGEEEDDDEQVERFYALLDNIRAMRGAYVSGSGDGTVADDGVDAGGGGGARVKRLRGSEPPWRPAFRLEDFEEPAPTSSSSDVAPCAKRTRGQEAEADGEGSGGARPDVAAVVRVRVDSGRKSV</sequence>